<evidence type="ECO:0000256" key="3">
    <source>
        <dbReference type="ARBA" id="ARBA00022840"/>
    </source>
</evidence>
<keyword evidence="2" id="KW-0547">Nucleotide-binding</keyword>
<dbReference type="SUPFAM" id="SSF55874">
    <property type="entry name" value="ATPase domain of HSP90 chaperone/DNA topoisomerase II/histidine kinase"/>
    <property type="match status" value="1"/>
</dbReference>
<dbReference type="Proteomes" id="UP000269097">
    <property type="component" value="Chromosome"/>
</dbReference>
<evidence type="ECO:0000313" key="6">
    <source>
        <dbReference type="EMBL" id="AYQ73302.1"/>
    </source>
</evidence>
<evidence type="ECO:0000256" key="1">
    <source>
        <dbReference type="ARBA" id="ARBA00008239"/>
    </source>
</evidence>
<dbReference type="RefSeq" id="WP_123041384.1">
    <property type="nucleotide sequence ID" value="NZ_CP033433.1"/>
</dbReference>
<organism evidence="6 7">
    <name type="scientific">Cohnella candidum</name>
    <dbReference type="NCBI Taxonomy" id="2674991"/>
    <lineage>
        <taxon>Bacteria</taxon>
        <taxon>Bacillati</taxon>
        <taxon>Bacillota</taxon>
        <taxon>Bacilli</taxon>
        <taxon>Bacillales</taxon>
        <taxon>Paenibacillaceae</taxon>
        <taxon>Cohnella</taxon>
    </lineage>
</organism>
<dbReference type="KEGG" id="coh:EAV92_12425"/>
<keyword evidence="3" id="KW-0067">ATP-binding</keyword>
<protein>
    <recommendedName>
        <fullName evidence="5">HD-CE domain-containing protein</fullName>
    </recommendedName>
</protein>
<dbReference type="InterPro" id="IPR056471">
    <property type="entry name" value="HD-CE"/>
</dbReference>
<dbReference type="AlphaFoldDB" id="A0A3G3JYR9"/>
<dbReference type="Pfam" id="PF24391">
    <property type="entry name" value="HD-CE"/>
    <property type="match status" value="1"/>
</dbReference>
<keyword evidence="4" id="KW-0143">Chaperone</keyword>
<dbReference type="GO" id="GO:0005524">
    <property type="term" value="F:ATP binding"/>
    <property type="evidence" value="ECO:0007669"/>
    <property type="project" value="UniProtKB-KW"/>
</dbReference>
<evidence type="ECO:0000313" key="7">
    <source>
        <dbReference type="Proteomes" id="UP000269097"/>
    </source>
</evidence>
<name>A0A3G3JYR9_9BACL</name>
<evidence type="ECO:0000256" key="2">
    <source>
        <dbReference type="ARBA" id="ARBA00022741"/>
    </source>
</evidence>
<dbReference type="PANTHER" id="PTHR11528">
    <property type="entry name" value="HEAT SHOCK PROTEIN 90 FAMILY MEMBER"/>
    <property type="match status" value="1"/>
</dbReference>
<dbReference type="GO" id="GO:0051082">
    <property type="term" value="F:unfolded protein binding"/>
    <property type="evidence" value="ECO:0007669"/>
    <property type="project" value="InterPro"/>
</dbReference>
<dbReference type="InterPro" id="IPR036890">
    <property type="entry name" value="HATPase_C_sf"/>
</dbReference>
<accession>A0A3G3JYR9</accession>
<evidence type="ECO:0000256" key="4">
    <source>
        <dbReference type="ARBA" id="ARBA00023186"/>
    </source>
</evidence>
<reference evidence="6 7" key="1">
    <citation type="submission" date="2018-10" db="EMBL/GenBank/DDBJ databases">
        <title>Genome Sequence of Cohnella sp.</title>
        <authorList>
            <person name="Srinivasan S."/>
            <person name="Kim M.K."/>
        </authorList>
    </citation>
    <scope>NUCLEOTIDE SEQUENCE [LARGE SCALE GENOMIC DNA]</scope>
    <source>
        <strain evidence="6 7">18JY8-7</strain>
    </source>
</reference>
<feature type="domain" description="HD-CE" evidence="5">
    <location>
        <begin position="48"/>
        <end position="317"/>
    </location>
</feature>
<dbReference type="InterPro" id="IPR001404">
    <property type="entry name" value="Hsp90_fam"/>
</dbReference>
<proteinExistence type="inferred from homology"/>
<dbReference type="EMBL" id="CP033433">
    <property type="protein sequence ID" value="AYQ73302.1"/>
    <property type="molecule type" value="Genomic_DNA"/>
</dbReference>
<gene>
    <name evidence="6" type="ORF">EAV92_12425</name>
</gene>
<sequence>MEESEYYTLEDHLESFKHVHSEYASLHNNWCLDKKEIAKALSAIPHFFPHYSDHDESHSLKIIRNIEMLLGSKRIKSLSPTTTWLILMSVYLHDTGMILVDNILKDKWTKDDFQKFIYSKKTANYSKYDEDYIIAADYITSIENHLEEKDWPLKVRQSVILLASEYFRSKHPQYSRGALEKLEEYGLSISGFRTVPQRLKHLIGTISFLHGQPFEEVMQLDYESNGVGTDKVFPRFIAELVRIGDLLDLDDGRFTKVYQKMLTNIPKLSETHEKKHASIRHFLISPQVIEITADCENAEVYRVTQGWIDWLKEEMKNLAVHWSEIVPTDFIGGPPRIGKCKLYLQGKDDSSEQANLRFEIQQEDAFEILEGSGIYNSKLVFLRELIQNAIDASKFQMWSDIHSGIFDSFLRNEGINSVQDIKFVNDIPHCIWDSYDIEVHLQTKEIKGITFIEINISDRGCGISKDELVGLSSVGDGWRKNERKMSELIQMPVWLRPTGNFGIGLQSVFLVSDFATITTKVDGEVAKKLSISSRKKNGYVTIEDVEQKKRGTNISLLLREDICKQIVREEVEYDYFLFDDQYTSLFYDKVLKYIKNSVKETFFNIRINIDDMPTYTINNMKYEKDDFENIDEHSRAKFVFDPETGSFTIMFLENNIGSSLQLYFRESDSLNYAEHIISIYFKGIQLSDSSNNPRLYFIRANYDLLGIETKRFINIARTSLRRENLEFLNDYFLLCVQKALKFTFDHLHEEKDRYLKYANEVEKQNKRRKGKKLSLAPIAKLLLACEYYLPDIKCDASLAKEFVGKTIEFNLFDTNLNKIDNREIIDANVVMMISPHRFDAEINFDLYTIKQVFPLYSHLITDEIKLLMFNNNWETMQYFYQHFYVSNFSSQSIEWTDIDLSHLIEDDKEELLYTDKLDFILLRRFDNHMIKLETSTEDRSSEIKNLIKKFKERAVIYPIPQYEKLVVKKIPKFYEHSIFDIGENSLSYENLFIISPFVSSKMRNQKFSTKNELFDYAINSMGLNKLIDWVVKNSINPSTKKEIHETYKKLIFEFWDLLKQED</sequence>
<dbReference type="GO" id="GO:0140662">
    <property type="term" value="F:ATP-dependent protein folding chaperone"/>
    <property type="evidence" value="ECO:0007669"/>
    <property type="project" value="InterPro"/>
</dbReference>
<dbReference type="GO" id="GO:0016887">
    <property type="term" value="F:ATP hydrolysis activity"/>
    <property type="evidence" value="ECO:0007669"/>
    <property type="project" value="InterPro"/>
</dbReference>
<dbReference type="Gene3D" id="3.30.565.10">
    <property type="entry name" value="Histidine kinase-like ATPase, C-terminal domain"/>
    <property type="match status" value="1"/>
</dbReference>
<keyword evidence="7" id="KW-1185">Reference proteome</keyword>
<comment type="similarity">
    <text evidence="1">Belongs to the heat shock protein 90 family.</text>
</comment>
<evidence type="ECO:0000259" key="5">
    <source>
        <dbReference type="Pfam" id="PF24391"/>
    </source>
</evidence>